<proteinExistence type="predicted"/>
<feature type="domain" description="C2" evidence="3">
    <location>
        <begin position="287"/>
        <end position="383"/>
    </location>
</feature>
<feature type="region of interest" description="Disordered" evidence="2">
    <location>
        <begin position="315"/>
        <end position="336"/>
    </location>
</feature>
<feature type="region of interest" description="Disordered" evidence="2">
    <location>
        <begin position="715"/>
        <end position="737"/>
    </location>
</feature>
<protein>
    <recommendedName>
        <fullName evidence="3">C2 domain-containing protein</fullName>
    </recommendedName>
</protein>
<dbReference type="Gene3D" id="2.60.40.150">
    <property type="entry name" value="C2 domain"/>
    <property type="match status" value="1"/>
</dbReference>
<feature type="compositionally biased region" description="Basic and acidic residues" evidence="2">
    <location>
        <begin position="243"/>
        <end position="270"/>
    </location>
</feature>
<sequence length="1038" mass="116834">SRTAMASPRTPRTSTTDPIRDQITSRRTIEKKALEFDITLHDVSFNYAGRYFLRLAVQSSFTSDLSGLRVRSGGPTGRPTRGFRFGAEARTEVTDQLQQDEVFHMQDARFSFYMPVGFNKNDIKHDVFLLIEAFDISETTAQFRRIGEAKVAIYPRTDVEMNFDLEIGDPVYRLTMKAPILRINTQDHLHMHCGSLNFTCQLSEAWPIEVDEDGPPEPQPRPPVRKKPPEQLKPPPQPAQKQPPERKTPRGDHAPPQRLREDPNLEHRSVDPLQGGWRLVSDEGKEEVTVIVHGGNDMKHPSKHRMPRTYVTVQSKSDEDAGRPAQGVTHSTIKASDSPSWEEMINVVMDANRAPDEVIVIKIGDKDTRELIHEFRIPVGSLQPFHNYHVNMHKFNGEQGRFFATLIRKQSKLPSDSGIGINYKALEACLVAVRHPLQNPAGALIAVAKVVSDYYNFVNRLLAFRNSGLELTTAQFPNPHPTTFFVSDRWTGQGQSQVTLPGKPVVQPRWHHPFLFCDQRELATLFTVGAALVIEFYDFNNQAVNEVEWRSTKPVGYSALVLDNKAYRELTGVSGRKGLLVELPVQGGSLRSSTGKLPTVGLVLRLHEDASPETLSPEFLRSPDLATSLPHFEPTHLEVPTQDFVDQEGDGPYEATGGDDKSRIGLDWEWDPYKDLSVAMKRKQRKKLPITDGDLPAENAVESVLPEYDYIFPASRPRHQPGAASTGRRQPQRQLAPLPEASAELGELERYRDAMRKMGQDILALQDRIRELEMENAALKRDVGQYGDTQQLLAGDGGDFEDLPKADLIARYAAMKNKLMSTASQVGQYREKVQQLQNELIRQQQDSGRGGTGVGPAHASQQRLIQQLQAKADKVRQLEGACMKQEQVIERMEALLNDSGGKKSNDTISRALAEENRRLREELSQMRSSARGDGADVGMDDAERMELYQLLDRAETRIASLEKQVADKAKDWAREKERLTDKLDALRVKPSGASHKPSRHHHHTRRRDDHNHEAAEFDDNAEAAAASKGKAKRLYRWP</sequence>
<comment type="caution">
    <text evidence="4">The sequence shown here is derived from an EMBL/GenBank/DDBJ whole genome shotgun (WGS) entry which is preliminary data.</text>
</comment>
<feature type="compositionally biased region" description="Basic residues" evidence="2">
    <location>
        <begin position="996"/>
        <end position="1005"/>
    </location>
</feature>
<accession>A0A267GF19</accession>
<feature type="non-terminal residue" evidence="4">
    <location>
        <position position="1"/>
    </location>
</feature>
<dbReference type="GO" id="GO:0005777">
    <property type="term" value="C:peroxisome"/>
    <property type="evidence" value="ECO:0007669"/>
    <property type="project" value="TreeGrafter"/>
</dbReference>
<dbReference type="InterPro" id="IPR035892">
    <property type="entry name" value="C2_domain_sf"/>
</dbReference>
<dbReference type="SUPFAM" id="SSF49562">
    <property type="entry name" value="C2 domain (Calcium/lipid-binding domain, CaLB)"/>
    <property type="match status" value="1"/>
</dbReference>
<dbReference type="Pfam" id="PF00168">
    <property type="entry name" value="C2"/>
    <property type="match status" value="1"/>
</dbReference>
<evidence type="ECO:0000256" key="1">
    <source>
        <dbReference type="SAM" id="Coils"/>
    </source>
</evidence>
<feature type="compositionally biased region" description="Basic residues" evidence="2">
    <location>
        <begin position="1029"/>
        <end position="1038"/>
    </location>
</feature>
<dbReference type="STRING" id="282301.A0A267GF19"/>
<dbReference type="PANTHER" id="PTHR21623">
    <property type="entry name" value="SPERIOLIN-BINDING FACTOR"/>
    <property type="match status" value="1"/>
</dbReference>
<dbReference type="Proteomes" id="UP000215902">
    <property type="component" value="Unassembled WGS sequence"/>
</dbReference>
<evidence type="ECO:0000313" key="4">
    <source>
        <dbReference type="EMBL" id="PAA83822.1"/>
    </source>
</evidence>
<feature type="region of interest" description="Disordered" evidence="2">
    <location>
        <begin position="209"/>
        <end position="281"/>
    </location>
</feature>
<reference evidence="4 5" key="1">
    <citation type="submission" date="2017-06" db="EMBL/GenBank/DDBJ databases">
        <title>A platform for efficient transgenesis in Macrostomum lignano, a flatworm model organism for stem cell research.</title>
        <authorList>
            <person name="Berezikov E."/>
        </authorList>
    </citation>
    <scope>NUCLEOTIDE SEQUENCE [LARGE SCALE GENOMIC DNA]</scope>
    <source>
        <strain evidence="4">DV1</strain>
        <tissue evidence="4">Whole organism</tissue>
    </source>
</reference>
<evidence type="ECO:0000256" key="2">
    <source>
        <dbReference type="SAM" id="MobiDB-lite"/>
    </source>
</evidence>
<dbReference type="EMBL" id="NIVC01000404">
    <property type="protein sequence ID" value="PAA83822.1"/>
    <property type="molecule type" value="Genomic_DNA"/>
</dbReference>
<gene>
    <name evidence="4" type="ORF">BOX15_Mlig027599g2</name>
</gene>
<name>A0A267GF19_9PLAT</name>
<feature type="compositionally biased region" description="Basic and acidic residues" evidence="2">
    <location>
        <begin position="1006"/>
        <end position="1015"/>
    </location>
</feature>
<evidence type="ECO:0000259" key="3">
    <source>
        <dbReference type="Pfam" id="PF00168"/>
    </source>
</evidence>
<keyword evidence="5" id="KW-1185">Reference proteome</keyword>
<feature type="coiled-coil region" evidence="1">
    <location>
        <begin position="748"/>
        <end position="789"/>
    </location>
</feature>
<dbReference type="InterPro" id="IPR039889">
    <property type="entry name" value="CCD33"/>
</dbReference>
<evidence type="ECO:0000313" key="5">
    <source>
        <dbReference type="Proteomes" id="UP000215902"/>
    </source>
</evidence>
<dbReference type="PANTHER" id="PTHR21623:SF2">
    <property type="entry name" value="COILED-COIL DOMAIN-CONTAINING PROTEIN 33"/>
    <property type="match status" value="1"/>
</dbReference>
<feature type="region of interest" description="Disordered" evidence="2">
    <location>
        <begin position="843"/>
        <end position="862"/>
    </location>
</feature>
<dbReference type="AlphaFoldDB" id="A0A267GF19"/>
<feature type="region of interest" description="Disordered" evidence="2">
    <location>
        <begin position="983"/>
        <end position="1038"/>
    </location>
</feature>
<organism evidence="4 5">
    <name type="scientific">Macrostomum lignano</name>
    <dbReference type="NCBI Taxonomy" id="282301"/>
    <lineage>
        <taxon>Eukaryota</taxon>
        <taxon>Metazoa</taxon>
        <taxon>Spiralia</taxon>
        <taxon>Lophotrochozoa</taxon>
        <taxon>Platyhelminthes</taxon>
        <taxon>Rhabditophora</taxon>
        <taxon>Macrostomorpha</taxon>
        <taxon>Macrostomida</taxon>
        <taxon>Macrostomidae</taxon>
        <taxon>Macrostomum</taxon>
    </lineage>
</organism>
<dbReference type="OrthoDB" id="552574at2759"/>
<keyword evidence="1" id="KW-0175">Coiled coil</keyword>
<dbReference type="InterPro" id="IPR000008">
    <property type="entry name" value="C2_dom"/>
</dbReference>